<evidence type="ECO:0000313" key="3">
    <source>
        <dbReference type="Proteomes" id="UP000635477"/>
    </source>
</evidence>
<keyword evidence="1" id="KW-0812">Transmembrane</keyword>
<keyword evidence="1" id="KW-1133">Transmembrane helix</keyword>
<reference evidence="2" key="1">
    <citation type="journal article" date="2020" name="BMC Genomics">
        <title>Correction to: Identification and distribution of gene clusters required for synthesis of sphingolipid metabolism inhibitors in diverse species of the filamentous fungus Fusarium.</title>
        <authorList>
            <person name="Kim H.S."/>
            <person name="Lohmar J.M."/>
            <person name="Busman M."/>
            <person name="Brown D.W."/>
            <person name="Naumann T.A."/>
            <person name="Divon H.H."/>
            <person name="Lysoe E."/>
            <person name="Uhlig S."/>
            <person name="Proctor R.H."/>
        </authorList>
    </citation>
    <scope>NUCLEOTIDE SEQUENCE</scope>
    <source>
        <strain evidence="2">NRRL 22465</strain>
    </source>
</reference>
<reference evidence="2" key="2">
    <citation type="submission" date="2020-05" db="EMBL/GenBank/DDBJ databases">
        <authorList>
            <person name="Kim H.-S."/>
            <person name="Proctor R.H."/>
            <person name="Brown D.W."/>
        </authorList>
    </citation>
    <scope>NUCLEOTIDE SEQUENCE</scope>
    <source>
        <strain evidence="2">NRRL 22465</strain>
    </source>
</reference>
<proteinExistence type="predicted"/>
<keyword evidence="1" id="KW-0472">Membrane</keyword>
<evidence type="ECO:0000256" key="1">
    <source>
        <dbReference type="SAM" id="Phobius"/>
    </source>
</evidence>
<keyword evidence="3" id="KW-1185">Reference proteome</keyword>
<organism evidence="2 3">
    <name type="scientific">Fusarium zealandicum</name>
    <dbReference type="NCBI Taxonomy" id="1053134"/>
    <lineage>
        <taxon>Eukaryota</taxon>
        <taxon>Fungi</taxon>
        <taxon>Dikarya</taxon>
        <taxon>Ascomycota</taxon>
        <taxon>Pezizomycotina</taxon>
        <taxon>Sordariomycetes</taxon>
        <taxon>Hypocreomycetidae</taxon>
        <taxon>Hypocreales</taxon>
        <taxon>Nectriaceae</taxon>
        <taxon>Fusarium</taxon>
        <taxon>Fusarium staphyleae species complex</taxon>
    </lineage>
</organism>
<accession>A0A8H4XMP4</accession>
<protein>
    <submittedName>
        <fullName evidence="2">Uncharacterized protein</fullName>
    </submittedName>
</protein>
<dbReference type="Proteomes" id="UP000635477">
    <property type="component" value="Unassembled WGS sequence"/>
</dbReference>
<feature type="transmembrane region" description="Helical" evidence="1">
    <location>
        <begin position="12"/>
        <end position="31"/>
    </location>
</feature>
<dbReference type="EMBL" id="JABEYC010000243">
    <property type="protein sequence ID" value="KAF4980266.1"/>
    <property type="molecule type" value="Genomic_DNA"/>
</dbReference>
<name>A0A8H4XMP4_9HYPO</name>
<gene>
    <name evidence="2" type="ORF">FZEAL_3678</name>
</gene>
<dbReference type="AlphaFoldDB" id="A0A8H4XMP4"/>
<sequence>MEPTCSGAGWFQLLYTLAMTLSYAVSFDSAIHYRHMPSFGIDLQDGSDAWVTYFRVDLLMTFEVQGLDTQGFMYHGRRRKQVVSLILNQRQVDF</sequence>
<evidence type="ECO:0000313" key="2">
    <source>
        <dbReference type="EMBL" id="KAF4980266.1"/>
    </source>
</evidence>
<comment type="caution">
    <text evidence="2">The sequence shown here is derived from an EMBL/GenBank/DDBJ whole genome shotgun (WGS) entry which is preliminary data.</text>
</comment>